<dbReference type="Gene3D" id="3.30.10.20">
    <property type="match status" value="1"/>
</dbReference>
<dbReference type="GO" id="GO:0008658">
    <property type="term" value="F:penicillin binding"/>
    <property type="evidence" value="ECO:0007669"/>
    <property type="project" value="InterPro"/>
</dbReference>
<feature type="domain" description="PASTA" evidence="5">
    <location>
        <begin position="683"/>
        <end position="742"/>
    </location>
</feature>
<organism evidence="6 7">
    <name type="scientific">Tumebacillus avium</name>
    <dbReference type="NCBI Taxonomy" id="1903704"/>
    <lineage>
        <taxon>Bacteria</taxon>
        <taxon>Bacillati</taxon>
        <taxon>Bacillota</taxon>
        <taxon>Bacilli</taxon>
        <taxon>Bacillales</taxon>
        <taxon>Alicyclobacillaceae</taxon>
        <taxon>Tumebacillus</taxon>
    </lineage>
</organism>
<dbReference type="Proteomes" id="UP000195437">
    <property type="component" value="Chromosome"/>
</dbReference>
<evidence type="ECO:0000256" key="4">
    <source>
        <dbReference type="SAM" id="MobiDB-lite"/>
    </source>
</evidence>
<dbReference type="EMBL" id="CP021434">
    <property type="protein sequence ID" value="ARU62289.1"/>
    <property type="molecule type" value="Genomic_DNA"/>
</dbReference>
<evidence type="ECO:0000259" key="5">
    <source>
        <dbReference type="PROSITE" id="PS51178"/>
    </source>
</evidence>
<dbReference type="AlphaFoldDB" id="A0A1Y0IQG8"/>
<dbReference type="Pfam" id="PF03717">
    <property type="entry name" value="PBP_dimer"/>
    <property type="match status" value="1"/>
</dbReference>
<dbReference type="Gene3D" id="3.90.1310.10">
    <property type="entry name" value="Penicillin-binding protein 2a (Domain 2)"/>
    <property type="match status" value="1"/>
</dbReference>
<feature type="compositionally biased region" description="Polar residues" evidence="4">
    <location>
        <begin position="603"/>
        <end position="618"/>
    </location>
</feature>
<dbReference type="Pfam" id="PF00905">
    <property type="entry name" value="Transpeptidase"/>
    <property type="match status" value="1"/>
</dbReference>
<evidence type="ECO:0000256" key="2">
    <source>
        <dbReference type="ARBA" id="ARBA00007171"/>
    </source>
</evidence>
<dbReference type="GO" id="GO:0005886">
    <property type="term" value="C:plasma membrane"/>
    <property type="evidence" value="ECO:0007669"/>
    <property type="project" value="TreeGrafter"/>
</dbReference>
<evidence type="ECO:0000313" key="7">
    <source>
        <dbReference type="Proteomes" id="UP000195437"/>
    </source>
</evidence>
<feature type="domain" description="PASTA" evidence="5">
    <location>
        <begin position="616"/>
        <end position="679"/>
    </location>
</feature>
<sequence>MSERVFKKRVRLLGFCLMVGLLSLVVRLMYIQVAQADELSAKAQDWLVASVDIPGTRGTIYDREGQKLAFTGVAYEISVSVNTEAMKEWGETTEMYSQFLAPLVGMTEPELMKYIDPAKYASIPEKDRPKAVGIGPKGAKVDSVVHEKLEAMHKQNKLLGINTFRKDIRRYPNGNFAAHVLGYIGINDQEKKEIGLAGVESVYNDKLAGKPGTVVMYTDRNGNPLPNYEPETTKQAVDGEDIVLTIDSTIQHFVEEELDNIMNKYGPKHATIIVADPNNGEILALGNRPHYNPAEYAKAEPESLWNNWALRSFEPGSTFKSFVLTAALAEHKVDLSEKFVSGQIEVNGLLIKDWNGYGFGTITYREGVYNSSNVGFVKIGQKLGKESLYEYLYDFGFNKKTGIDLPGEEQSTLFDVPKMRDVDLASTSFGQGVSVTPMQQVAAMMAIANGGKVYQPHVVKEFRDQATGKTVSEVKPKVISEVANEEVMSTVREVMEETISVEDPSHGYIKGYHVAGKTGTAQVPKEDRTGYQDDAYRLSFIGFAPADKPKFLIYVTVDQPTRNAPFMFGSYIAEPSGKAVLENALRYYQVPADPNDLGHGKTATANGQAQQPAKNQTPKAFVDVPDFVGATKDSAAKLAESSKLKLISVGDGPKVTGQWPDAGTGQVPEGASIKLYYGPEGSAEGKVKLPDLTGLSLREAIETLALLQLTVDPTGTGYVTKQETPAGTLVPVGSPVKITLSPQQS</sequence>
<dbReference type="InterPro" id="IPR005311">
    <property type="entry name" value="PBP_dimer"/>
</dbReference>
<dbReference type="SMART" id="SM00740">
    <property type="entry name" value="PASTA"/>
    <property type="match status" value="2"/>
</dbReference>
<proteinExistence type="inferred from homology"/>
<dbReference type="Gene3D" id="3.40.710.10">
    <property type="entry name" value="DD-peptidase/beta-lactamase superfamily"/>
    <property type="match status" value="1"/>
</dbReference>
<comment type="similarity">
    <text evidence="2">Belongs to the transpeptidase family.</text>
</comment>
<keyword evidence="3" id="KW-0472">Membrane</keyword>
<accession>A0A1Y0IQG8</accession>
<comment type="subcellular location">
    <subcellularLocation>
        <location evidence="1">Membrane</location>
    </subcellularLocation>
</comment>
<protein>
    <recommendedName>
        <fullName evidence="5">PASTA domain-containing protein</fullName>
    </recommendedName>
</protein>
<feature type="region of interest" description="Disordered" evidence="4">
    <location>
        <begin position="596"/>
        <end position="618"/>
    </location>
</feature>
<name>A0A1Y0IQG8_9BACL</name>
<dbReference type="SUPFAM" id="SSF54184">
    <property type="entry name" value="Penicillin-binding protein 2x (pbp-2x), c-terminal domain"/>
    <property type="match status" value="2"/>
</dbReference>
<evidence type="ECO:0000313" key="6">
    <source>
        <dbReference type="EMBL" id="ARU62289.1"/>
    </source>
</evidence>
<dbReference type="CDD" id="cd06575">
    <property type="entry name" value="PASTA_Pbp2x-like_2"/>
    <property type="match status" value="1"/>
</dbReference>
<dbReference type="InterPro" id="IPR050515">
    <property type="entry name" value="Beta-lactam/transpept"/>
</dbReference>
<dbReference type="Pfam" id="PF03793">
    <property type="entry name" value="PASTA"/>
    <property type="match status" value="2"/>
</dbReference>
<dbReference type="GO" id="GO:0071555">
    <property type="term" value="P:cell wall organization"/>
    <property type="evidence" value="ECO:0007669"/>
    <property type="project" value="TreeGrafter"/>
</dbReference>
<dbReference type="SUPFAM" id="SSF56601">
    <property type="entry name" value="beta-lactamase/transpeptidase-like"/>
    <property type="match status" value="1"/>
</dbReference>
<evidence type="ECO:0000256" key="1">
    <source>
        <dbReference type="ARBA" id="ARBA00004370"/>
    </source>
</evidence>
<dbReference type="Gene3D" id="3.30.450.330">
    <property type="match status" value="1"/>
</dbReference>
<dbReference type="PANTHER" id="PTHR30627">
    <property type="entry name" value="PEPTIDOGLYCAN D,D-TRANSPEPTIDASE"/>
    <property type="match status" value="1"/>
</dbReference>
<dbReference type="InterPro" id="IPR036138">
    <property type="entry name" value="PBP_dimer_sf"/>
</dbReference>
<dbReference type="InterPro" id="IPR005543">
    <property type="entry name" value="PASTA_dom"/>
</dbReference>
<dbReference type="OrthoDB" id="2378949at2"/>
<dbReference type="PANTHER" id="PTHR30627:SF1">
    <property type="entry name" value="PEPTIDOGLYCAN D,D-TRANSPEPTIDASE FTSI"/>
    <property type="match status" value="1"/>
</dbReference>
<keyword evidence="7" id="KW-1185">Reference proteome</keyword>
<dbReference type="InterPro" id="IPR012338">
    <property type="entry name" value="Beta-lactam/transpept-like"/>
</dbReference>
<dbReference type="RefSeq" id="WP_087457653.1">
    <property type="nucleotide sequence ID" value="NZ_CP021434.1"/>
</dbReference>
<dbReference type="SUPFAM" id="SSF56519">
    <property type="entry name" value="Penicillin binding protein dimerisation domain"/>
    <property type="match status" value="1"/>
</dbReference>
<gene>
    <name evidence="6" type="ORF">CBW65_15660</name>
</gene>
<dbReference type="InterPro" id="IPR001460">
    <property type="entry name" value="PCN-bd_Tpept"/>
</dbReference>
<dbReference type="KEGG" id="tum:CBW65_15660"/>
<reference evidence="7" key="1">
    <citation type="submission" date="2017-05" db="EMBL/GenBank/DDBJ databases">
        <authorList>
            <person name="Sung H."/>
        </authorList>
    </citation>
    <scope>NUCLEOTIDE SEQUENCE [LARGE SCALE GENOMIC DNA]</scope>
    <source>
        <strain evidence="7">AR23208</strain>
    </source>
</reference>
<dbReference type="PROSITE" id="PS51178">
    <property type="entry name" value="PASTA"/>
    <property type="match status" value="2"/>
</dbReference>
<evidence type="ECO:0000256" key="3">
    <source>
        <dbReference type="ARBA" id="ARBA00023136"/>
    </source>
</evidence>